<gene>
    <name evidence="1" type="ORF">F5144DRAFT_43238</name>
</gene>
<keyword evidence="2" id="KW-1185">Reference proteome</keyword>
<name>A0ACB7PNN0_9PEZI</name>
<organism evidence="1 2">
    <name type="scientific">Chaetomium tenue</name>
    <dbReference type="NCBI Taxonomy" id="1854479"/>
    <lineage>
        <taxon>Eukaryota</taxon>
        <taxon>Fungi</taxon>
        <taxon>Dikarya</taxon>
        <taxon>Ascomycota</taxon>
        <taxon>Pezizomycotina</taxon>
        <taxon>Sordariomycetes</taxon>
        <taxon>Sordariomycetidae</taxon>
        <taxon>Sordariales</taxon>
        <taxon>Chaetomiaceae</taxon>
        <taxon>Chaetomium</taxon>
    </lineage>
</organism>
<dbReference type="EMBL" id="JAGIZQ010000001">
    <property type="protein sequence ID" value="KAH6650382.1"/>
    <property type="molecule type" value="Genomic_DNA"/>
</dbReference>
<evidence type="ECO:0000313" key="1">
    <source>
        <dbReference type="EMBL" id="KAH6650382.1"/>
    </source>
</evidence>
<comment type="caution">
    <text evidence="1">The sequence shown here is derived from an EMBL/GenBank/DDBJ whole genome shotgun (WGS) entry which is preliminary data.</text>
</comment>
<protein>
    <submittedName>
        <fullName evidence="1">Uncharacterized protein</fullName>
    </submittedName>
</protein>
<accession>A0ACB7PNN0</accession>
<sequence>MGWFFGWGLGFCLLVVVRMGGRGDEGGEYPWTDTLCCMMRTGAWTLAFISWVWQGQYYIFGQELTNNFVSPNSQQVDGKSSGVSHRGVRKDVYSTLPVINGWRYSALQRRLDLGTSMLSCTCLFRSQVQS</sequence>
<evidence type="ECO:0000313" key="2">
    <source>
        <dbReference type="Proteomes" id="UP000724584"/>
    </source>
</evidence>
<dbReference type="Proteomes" id="UP000724584">
    <property type="component" value="Unassembled WGS sequence"/>
</dbReference>
<reference evidence="1 2" key="1">
    <citation type="journal article" date="2021" name="Nat. Commun.">
        <title>Genetic determinants of endophytism in the Arabidopsis root mycobiome.</title>
        <authorList>
            <person name="Mesny F."/>
            <person name="Miyauchi S."/>
            <person name="Thiergart T."/>
            <person name="Pickel B."/>
            <person name="Atanasova L."/>
            <person name="Karlsson M."/>
            <person name="Huettel B."/>
            <person name="Barry K.W."/>
            <person name="Haridas S."/>
            <person name="Chen C."/>
            <person name="Bauer D."/>
            <person name="Andreopoulos W."/>
            <person name="Pangilinan J."/>
            <person name="LaButti K."/>
            <person name="Riley R."/>
            <person name="Lipzen A."/>
            <person name="Clum A."/>
            <person name="Drula E."/>
            <person name="Henrissat B."/>
            <person name="Kohler A."/>
            <person name="Grigoriev I.V."/>
            <person name="Martin F.M."/>
            <person name="Hacquard S."/>
        </authorList>
    </citation>
    <scope>NUCLEOTIDE SEQUENCE [LARGE SCALE GENOMIC DNA]</scope>
    <source>
        <strain evidence="1 2">MPI-SDFR-AT-0079</strain>
    </source>
</reference>
<proteinExistence type="predicted"/>